<dbReference type="InterPro" id="IPR025996">
    <property type="entry name" value="MT1864/Rv1816-like_C"/>
</dbReference>
<gene>
    <name evidence="6" type="ORF">SAMN05421788_109141</name>
</gene>
<dbReference type="Pfam" id="PF00440">
    <property type="entry name" value="TetR_N"/>
    <property type="match status" value="1"/>
</dbReference>
<keyword evidence="3" id="KW-0804">Transcription</keyword>
<accession>A0A173MJ57</accession>
<evidence type="ECO:0000259" key="5">
    <source>
        <dbReference type="PROSITE" id="PS50977"/>
    </source>
</evidence>
<dbReference type="SUPFAM" id="SSF46689">
    <property type="entry name" value="Homeodomain-like"/>
    <property type="match status" value="1"/>
</dbReference>
<dbReference type="KEGG" id="fln:FLA_3533"/>
<keyword evidence="7" id="KW-1185">Reference proteome</keyword>
<dbReference type="EMBL" id="FTOR01000009">
    <property type="protein sequence ID" value="SIT30146.1"/>
    <property type="molecule type" value="Genomic_DNA"/>
</dbReference>
<evidence type="ECO:0000256" key="1">
    <source>
        <dbReference type="ARBA" id="ARBA00023015"/>
    </source>
</evidence>
<dbReference type="AlphaFoldDB" id="A0A173MJ57"/>
<dbReference type="InterPro" id="IPR050624">
    <property type="entry name" value="HTH-type_Tx_Regulator"/>
</dbReference>
<dbReference type="Gene3D" id="1.10.357.10">
    <property type="entry name" value="Tetracycline Repressor, domain 2"/>
    <property type="match status" value="1"/>
</dbReference>
<feature type="domain" description="HTH tetR-type" evidence="5">
    <location>
        <begin position="6"/>
        <end position="66"/>
    </location>
</feature>
<reference evidence="7" key="1">
    <citation type="submission" date="2017-01" db="EMBL/GenBank/DDBJ databases">
        <authorList>
            <person name="Varghese N."/>
            <person name="Submissions S."/>
        </authorList>
    </citation>
    <scope>NUCLEOTIDE SEQUENCE [LARGE SCALE GENOMIC DNA]</scope>
    <source>
        <strain evidence="7">DSM 21054</strain>
    </source>
</reference>
<feature type="DNA-binding region" description="H-T-H motif" evidence="4">
    <location>
        <begin position="29"/>
        <end position="48"/>
    </location>
</feature>
<evidence type="ECO:0000256" key="3">
    <source>
        <dbReference type="ARBA" id="ARBA00023163"/>
    </source>
</evidence>
<dbReference type="PANTHER" id="PTHR43479">
    <property type="entry name" value="ACREF/ENVCD OPERON REPRESSOR-RELATED"/>
    <property type="match status" value="1"/>
</dbReference>
<dbReference type="InterPro" id="IPR009057">
    <property type="entry name" value="Homeodomain-like_sf"/>
</dbReference>
<keyword evidence="1" id="KW-0805">Transcription regulation</keyword>
<evidence type="ECO:0000313" key="6">
    <source>
        <dbReference type="EMBL" id="SIT30146.1"/>
    </source>
</evidence>
<dbReference type="GO" id="GO:0003677">
    <property type="term" value="F:DNA binding"/>
    <property type="evidence" value="ECO:0007669"/>
    <property type="project" value="UniProtKB-UniRule"/>
</dbReference>
<evidence type="ECO:0000256" key="2">
    <source>
        <dbReference type="ARBA" id="ARBA00023125"/>
    </source>
</evidence>
<dbReference type="InterPro" id="IPR036271">
    <property type="entry name" value="Tet_transcr_reg_TetR-rel_C_sf"/>
</dbReference>
<dbReference type="PRINTS" id="PR00455">
    <property type="entry name" value="HTHTETR"/>
</dbReference>
<sequence length="205" mass="23769">MENPREESKKKILEAARELFLKDGFEATSMRKIASAVGFSPTAIYLYYKDKSDIMHDLHCEGFMKLNDRFSVLVHVDDPFERLKAMGRIYLQFAQENSDFYRLMFILKEPLEFIENHEDHEEWEEGSTAFNTLVANIEDCMAHGYFKKQEPRATALLVWSAIHGLCTLKLTGHLDHVACSHKLLLQPELALEQAFQSLITMMSYQ</sequence>
<dbReference type="PROSITE" id="PS50977">
    <property type="entry name" value="HTH_TETR_2"/>
    <property type="match status" value="1"/>
</dbReference>
<keyword evidence="2 4" id="KW-0238">DNA-binding</keyword>
<dbReference type="PANTHER" id="PTHR43479:SF11">
    <property type="entry name" value="ACREF_ENVCD OPERON REPRESSOR-RELATED"/>
    <property type="match status" value="1"/>
</dbReference>
<dbReference type="SUPFAM" id="SSF48498">
    <property type="entry name" value="Tetracyclin repressor-like, C-terminal domain"/>
    <property type="match status" value="1"/>
</dbReference>
<evidence type="ECO:0000256" key="4">
    <source>
        <dbReference type="PROSITE-ProRule" id="PRU00335"/>
    </source>
</evidence>
<dbReference type="Proteomes" id="UP000186917">
    <property type="component" value="Unassembled WGS sequence"/>
</dbReference>
<dbReference type="Pfam" id="PF13305">
    <property type="entry name" value="TetR_C_33"/>
    <property type="match status" value="1"/>
</dbReference>
<proteinExistence type="predicted"/>
<dbReference type="InterPro" id="IPR001647">
    <property type="entry name" value="HTH_TetR"/>
</dbReference>
<dbReference type="STRING" id="477680.SAMN05421788_109141"/>
<organism evidence="6 7">
    <name type="scientific">Filimonas lacunae</name>
    <dbReference type="NCBI Taxonomy" id="477680"/>
    <lineage>
        <taxon>Bacteria</taxon>
        <taxon>Pseudomonadati</taxon>
        <taxon>Bacteroidota</taxon>
        <taxon>Chitinophagia</taxon>
        <taxon>Chitinophagales</taxon>
        <taxon>Chitinophagaceae</taxon>
        <taxon>Filimonas</taxon>
    </lineage>
</organism>
<evidence type="ECO:0000313" key="7">
    <source>
        <dbReference type="Proteomes" id="UP000186917"/>
    </source>
</evidence>
<dbReference type="RefSeq" id="WP_197705802.1">
    <property type="nucleotide sequence ID" value="NZ_AP017422.1"/>
</dbReference>
<name>A0A173MJ57_9BACT</name>
<protein>
    <submittedName>
        <fullName evidence="6">Transcriptional regulator, TetR family</fullName>
    </submittedName>
</protein>